<evidence type="ECO:0000313" key="2">
    <source>
        <dbReference type="Proteomes" id="UP000247188"/>
    </source>
</evidence>
<organism evidence="1 2">
    <name type="scientific">Streptomyces phage Ibantik</name>
    <dbReference type="NCBI Taxonomy" id="2182397"/>
    <lineage>
        <taxon>Viruses</taxon>
        <taxon>Duplodnaviria</taxon>
        <taxon>Heunggongvirae</taxon>
        <taxon>Uroviricota</taxon>
        <taxon>Caudoviricetes</taxon>
        <taxon>Ibantikvirus</taxon>
        <taxon>Ibantikvirus ibantik</taxon>
    </lineage>
</organism>
<dbReference type="GeneID" id="80019311"/>
<dbReference type="Proteomes" id="UP000247188">
    <property type="component" value="Segment"/>
</dbReference>
<dbReference type="RefSeq" id="YP_010754713.1">
    <property type="nucleotide sequence ID" value="NC_073462.1"/>
</dbReference>
<sequence length="77" mass="8730">MSLMKRYKEDCDEFQLRAVGIVWNPSKQDREELITELFEDCGTAASVYADPASVCALFVNLVSETYAAEFMVQREAV</sequence>
<dbReference type="EMBL" id="MH155870">
    <property type="protein sequence ID" value="AWN05313.1"/>
    <property type="molecule type" value="Genomic_DNA"/>
</dbReference>
<dbReference type="KEGG" id="vg:80019311"/>
<name>A0A2U8UNX2_9CAUD</name>
<reference evidence="2" key="1">
    <citation type="submission" date="2018-04" db="EMBL/GenBank/DDBJ databases">
        <authorList>
            <person name="Go L.Y."/>
            <person name="Mitchell J.A."/>
        </authorList>
    </citation>
    <scope>NUCLEOTIDE SEQUENCE [LARGE SCALE GENOMIC DNA]</scope>
</reference>
<proteinExistence type="predicted"/>
<protein>
    <submittedName>
        <fullName evidence="1">Uncharacterized protein</fullName>
    </submittedName>
</protein>
<keyword evidence="2" id="KW-1185">Reference proteome</keyword>
<gene>
    <name evidence="1" type="primary">91</name>
    <name evidence="1" type="ORF">SEA_IBANTIK_91</name>
</gene>
<evidence type="ECO:0000313" key="1">
    <source>
        <dbReference type="EMBL" id="AWN05313.1"/>
    </source>
</evidence>
<accession>A0A2U8UNX2</accession>